<dbReference type="SMART" id="SM00448">
    <property type="entry name" value="REC"/>
    <property type="match status" value="1"/>
</dbReference>
<dbReference type="EMBL" id="RBID01000013">
    <property type="protein sequence ID" value="RKQ59941.1"/>
    <property type="molecule type" value="Genomic_DNA"/>
</dbReference>
<accession>A0A495BGJ4</accession>
<dbReference type="Pfam" id="PF00072">
    <property type="entry name" value="Response_reg"/>
    <property type="match status" value="1"/>
</dbReference>
<dbReference type="RefSeq" id="WP_047966556.1">
    <property type="nucleotide sequence ID" value="NZ_JAQQKZ010000002.1"/>
</dbReference>
<keyword evidence="6 9" id="KW-0238">DNA-binding</keyword>
<dbReference type="GO" id="GO:0005829">
    <property type="term" value="C:cytosol"/>
    <property type="evidence" value="ECO:0007669"/>
    <property type="project" value="TreeGrafter"/>
</dbReference>
<dbReference type="InterPro" id="IPR001789">
    <property type="entry name" value="Sig_transdc_resp-reg_receiver"/>
</dbReference>
<comment type="subcellular location">
    <subcellularLocation>
        <location evidence="1">Cytoplasm</location>
    </subcellularLocation>
</comment>
<dbReference type="InterPro" id="IPR001867">
    <property type="entry name" value="OmpR/PhoB-type_DNA-bd"/>
</dbReference>
<feature type="DNA-binding region" description="OmpR/PhoB-type" evidence="9">
    <location>
        <begin position="124"/>
        <end position="218"/>
    </location>
</feature>
<proteinExistence type="predicted"/>
<evidence type="ECO:0000256" key="5">
    <source>
        <dbReference type="ARBA" id="ARBA00023015"/>
    </source>
</evidence>
<dbReference type="Gene3D" id="3.40.50.2300">
    <property type="match status" value="1"/>
</dbReference>
<dbReference type="PANTHER" id="PTHR48111:SF35">
    <property type="entry name" value="TRANSCRIPTIONAL REGULATORY PROTEIN QSEB"/>
    <property type="match status" value="1"/>
</dbReference>
<dbReference type="PROSITE" id="PS50110">
    <property type="entry name" value="RESPONSE_REGULATORY"/>
    <property type="match status" value="1"/>
</dbReference>
<evidence type="ECO:0000256" key="4">
    <source>
        <dbReference type="ARBA" id="ARBA00023012"/>
    </source>
</evidence>
<sequence length="220" mass="23944">MRVLIIEDDELIGDGLQAGLSALGFACDWLRDGKQGLAGIGAAPYDAVVLDLGLPGMDGLAVLAAWRRSGRSEPVLLLTARDAVDDRIRGLDSGADDYLVKPFALGEVAARLRALVRRRSGHSTPLLQHGRVSFDPAARRATLDGAAVELSARELALLELLLGNKGRVLRREQIEEKLYDWAHEVESNAIEVHVHHLRKKLGSDFIKTRRGIGYTLGDEA</sequence>
<reference evidence="12 13" key="1">
    <citation type="submission" date="2018-10" db="EMBL/GenBank/DDBJ databases">
        <title>Genomic Encyclopedia of Type Strains, Phase IV (KMG-IV): sequencing the most valuable type-strain genomes for metagenomic binning, comparative biology and taxonomic classification.</title>
        <authorList>
            <person name="Goeker M."/>
        </authorList>
    </citation>
    <scope>NUCLEOTIDE SEQUENCE [LARGE SCALE GENOMIC DNA]</scope>
    <source>
        <strain evidence="12 13">DSM 3303</strain>
    </source>
</reference>
<evidence type="ECO:0000256" key="3">
    <source>
        <dbReference type="ARBA" id="ARBA00022553"/>
    </source>
</evidence>
<dbReference type="CDD" id="cd17624">
    <property type="entry name" value="REC_OmpR_PmrA-like"/>
    <property type="match status" value="1"/>
</dbReference>
<evidence type="ECO:0000256" key="9">
    <source>
        <dbReference type="PROSITE-ProRule" id="PRU01091"/>
    </source>
</evidence>
<evidence type="ECO:0000256" key="8">
    <source>
        <dbReference type="PROSITE-ProRule" id="PRU00169"/>
    </source>
</evidence>
<dbReference type="GO" id="GO:0000156">
    <property type="term" value="F:phosphorelay response regulator activity"/>
    <property type="evidence" value="ECO:0007669"/>
    <property type="project" value="TreeGrafter"/>
</dbReference>
<dbReference type="SUPFAM" id="SSF52172">
    <property type="entry name" value="CheY-like"/>
    <property type="match status" value="1"/>
</dbReference>
<keyword evidence="4" id="KW-0902">Two-component regulatory system</keyword>
<evidence type="ECO:0000256" key="7">
    <source>
        <dbReference type="ARBA" id="ARBA00023163"/>
    </source>
</evidence>
<dbReference type="PROSITE" id="PS51257">
    <property type="entry name" value="PROKAR_LIPOPROTEIN"/>
    <property type="match status" value="1"/>
</dbReference>
<dbReference type="InterPro" id="IPR036388">
    <property type="entry name" value="WH-like_DNA-bd_sf"/>
</dbReference>
<dbReference type="Gene3D" id="6.10.250.690">
    <property type="match status" value="1"/>
</dbReference>
<evidence type="ECO:0000256" key="2">
    <source>
        <dbReference type="ARBA" id="ARBA00022490"/>
    </source>
</evidence>
<keyword evidence="5" id="KW-0805">Transcription regulation</keyword>
<keyword evidence="2" id="KW-0963">Cytoplasm</keyword>
<evidence type="ECO:0000256" key="6">
    <source>
        <dbReference type="ARBA" id="ARBA00023125"/>
    </source>
</evidence>
<gene>
    <name evidence="12" type="ORF">C8E02_1281</name>
</gene>
<dbReference type="GO" id="GO:0000976">
    <property type="term" value="F:transcription cis-regulatory region binding"/>
    <property type="evidence" value="ECO:0007669"/>
    <property type="project" value="TreeGrafter"/>
</dbReference>
<dbReference type="PANTHER" id="PTHR48111">
    <property type="entry name" value="REGULATOR OF RPOS"/>
    <property type="match status" value="1"/>
</dbReference>
<dbReference type="CDD" id="cd00383">
    <property type="entry name" value="trans_reg_C"/>
    <property type="match status" value="1"/>
</dbReference>
<dbReference type="SMART" id="SM00862">
    <property type="entry name" value="Trans_reg_C"/>
    <property type="match status" value="1"/>
</dbReference>
<dbReference type="GO" id="GO:0032993">
    <property type="term" value="C:protein-DNA complex"/>
    <property type="evidence" value="ECO:0007669"/>
    <property type="project" value="TreeGrafter"/>
</dbReference>
<protein>
    <submittedName>
        <fullName evidence="12">Two-component system response regulator QseB</fullName>
    </submittedName>
</protein>
<dbReference type="Gene3D" id="1.10.10.10">
    <property type="entry name" value="Winged helix-like DNA-binding domain superfamily/Winged helix DNA-binding domain"/>
    <property type="match status" value="1"/>
</dbReference>
<dbReference type="PROSITE" id="PS51755">
    <property type="entry name" value="OMPR_PHOB"/>
    <property type="match status" value="1"/>
</dbReference>
<feature type="modified residue" description="4-aspartylphosphate" evidence="8">
    <location>
        <position position="51"/>
    </location>
</feature>
<keyword evidence="3 8" id="KW-0597">Phosphoprotein</keyword>
<dbReference type="AlphaFoldDB" id="A0A495BGJ4"/>
<evidence type="ECO:0000259" key="10">
    <source>
        <dbReference type="PROSITE" id="PS50110"/>
    </source>
</evidence>
<keyword evidence="7" id="KW-0804">Transcription</keyword>
<dbReference type="FunFam" id="3.40.50.2300:FF:000002">
    <property type="entry name" value="DNA-binding response regulator PhoP"/>
    <property type="match status" value="1"/>
</dbReference>
<feature type="domain" description="Response regulatory" evidence="10">
    <location>
        <begin position="2"/>
        <end position="116"/>
    </location>
</feature>
<dbReference type="GO" id="GO:0006355">
    <property type="term" value="P:regulation of DNA-templated transcription"/>
    <property type="evidence" value="ECO:0007669"/>
    <property type="project" value="InterPro"/>
</dbReference>
<dbReference type="InterPro" id="IPR039420">
    <property type="entry name" value="WalR-like"/>
</dbReference>
<feature type="domain" description="OmpR/PhoB-type" evidence="11">
    <location>
        <begin position="124"/>
        <end position="218"/>
    </location>
</feature>
<dbReference type="InterPro" id="IPR011006">
    <property type="entry name" value="CheY-like_superfamily"/>
</dbReference>
<name>A0A495BGJ4_VOGIN</name>
<organism evidence="12 13">
    <name type="scientific">Vogesella indigofera</name>
    <name type="common">Pseudomonas indigofera</name>
    <dbReference type="NCBI Taxonomy" id="45465"/>
    <lineage>
        <taxon>Bacteria</taxon>
        <taxon>Pseudomonadati</taxon>
        <taxon>Pseudomonadota</taxon>
        <taxon>Betaproteobacteria</taxon>
        <taxon>Neisseriales</taxon>
        <taxon>Chromobacteriaceae</taxon>
        <taxon>Vogesella</taxon>
    </lineage>
</organism>
<evidence type="ECO:0000313" key="12">
    <source>
        <dbReference type="EMBL" id="RKQ59941.1"/>
    </source>
</evidence>
<comment type="caution">
    <text evidence="12">The sequence shown here is derived from an EMBL/GenBank/DDBJ whole genome shotgun (WGS) entry which is preliminary data.</text>
</comment>
<evidence type="ECO:0000259" key="11">
    <source>
        <dbReference type="PROSITE" id="PS51755"/>
    </source>
</evidence>
<dbReference type="Pfam" id="PF00486">
    <property type="entry name" value="Trans_reg_C"/>
    <property type="match status" value="1"/>
</dbReference>
<evidence type="ECO:0000256" key="1">
    <source>
        <dbReference type="ARBA" id="ARBA00004496"/>
    </source>
</evidence>
<evidence type="ECO:0000313" key="13">
    <source>
        <dbReference type="Proteomes" id="UP000279384"/>
    </source>
</evidence>
<dbReference type="Proteomes" id="UP000279384">
    <property type="component" value="Unassembled WGS sequence"/>
</dbReference>